<dbReference type="FunFam" id="3.10.100.10:FF:000013">
    <property type="entry name" value="Attractin like 1"/>
    <property type="match status" value="1"/>
</dbReference>
<gene>
    <name evidence="2" type="ORF">llap_14738</name>
</gene>
<dbReference type="CDD" id="cd03597">
    <property type="entry name" value="CLECT_attractin_like"/>
    <property type="match status" value="1"/>
</dbReference>
<dbReference type="AlphaFoldDB" id="A0A2I0TMC3"/>
<dbReference type="InterPro" id="IPR034011">
    <property type="entry name" value="Attractin-like_CTLD"/>
</dbReference>
<keyword evidence="3" id="KW-1185">Reference proteome</keyword>
<dbReference type="Pfam" id="PF00059">
    <property type="entry name" value="Lectin_C"/>
    <property type="match status" value="1"/>
</dbReference>
<dbReference type="SMART" id="SM00034">
    <property type="entry name" value="CLECT"/>
    <property type="match status" value="1"/>
</dbReference>
<dbReference type="PROSITE" id="PS50041">
    <property type="entry name" value="C_TYPE_LECTIN_2"/>
    <property type="match status" value="1"/>
</dbReference>
<feature type="domain" description="C-type lectin" evidence="1">
    <location>
        <begin position="74"/>
        <end position="192"/>
    </location>
</feature>
<reference evidence="3" key="2">
    <citation type="submission" date="2017-12" db="EMBL/GenBank/DDBJ databases">
        <title>Genome sequence of the Bar-tailed Godwit (Limosa lapponica baueri).</title>
        <authorList>
            <person name="Lima N.C.B."/>
            <person name="Parody-Merino A.M."/>
            <person name="Battley P.F."/>
            <person name="Fidler A.E."/>
            <person name="Prosdocimi F."/>
        </authorList>
    </citation>
    <scope>NUCLEOTIDE SEQUENCE [LARGE SCALE GENOMIC DNA]</scope>
</reference>
<evidence type="ECO:0000313" key="3">
    <source>
        <dbReference type="Proteomes" id="UP000233556"/>
    </source>
</evidence>
<evidence type="ECO:0000313" key="2">
    <source>
        <dbReference type="EMBL" id="PKU34958.1"/>
    </source>
</evidence>
<dbReference type="OrthoDB" id="9998912at2759"/>
<dbReference type="SUPFAM" id="SSF56436">
    <property type="entry name" value="C-type lectin-like"/>
    <property type="match status" value="1"/>
</dbReference>
<organism evidence="2 3">
    <name type="scientific">Limosa lapponica baueri</name>
    <dbReference type="NCBI Taxonomy" id="1758121"/>
    <lineage>
        <taxon>Eukaryota</taxon>
        <taxon>Metazoa</taxon>
        <taxon>Chordata</taxon>
        <taxon>Craniata</taxon>
        <taxon>Vertebrata</taxon>
        <taxon>Euteleostomi</taxon>
        <taxon>Archelosauria</taxon>
        <taxon>Archosauria</taxon>
        <taxon>Dinosauria</taxon>
        <taxon>Saurischia</taxon>
        <taxon>Theropoda</taxon>
        <taxon>Coelurosauria</taxon>
        <taxon>Aves</taxon>
        <taxon>Neognathae</taxon>
        <taxon>Neoaves</taxon>
        <taxon>Charadriiformes</taxon>
        <taxon>Scolopacidae</taxon>
        <taxon>Limosa</taxon>
    </lineage>
</organism>
<sequence>MLPIRRLRELHRQHKRVPVSVKNYTKCHVRNEQICNKLTSCKSCSLHLNCQWDQRQQECQALPAHLCGEGWSHIGDACLRINSSRESYDNAKLYCYNLSGNLASLTTSKEVEFVLDEIQKYTLQKISPWVGLRKINISYWGWDDMSPFTNTTLQWLPGEPNDSGFCAYLERAEVAGLKANPCTAMADGLVCEKPVELADSCIVGVLGTLPVNHRFYCEIVRLVNLCN</sequence>
<dbReference type="InterPro" id="IPR016186">
    <property type="entry name" value="C-type_lectin-like/link_sf"/>
</dbReference>
<dbReference type="EMBL" id="KZ508666">
    <property type="protein sequence ID" value="PKU34958.1"/>
    <property type="molecule type" value="Genomic_DNA"/>
</dbReference>
<accession>A0A2I0TMC3</accession>
<dbReference type="InterPro" id="IPR001304">
    <property type="entry name" value="C-type_lectin-like"/>
</dbReference>
<dbReference type="Gene3D" id="3.10.100.10">
    <property type="entry name" value="Mannose-Binding Protein A, subunit A"/>
    <property type="match status" value="1"/>
</dbReference>
<protein>
    <recommendedName>
        <fullName evidence="1">C-type lectin domain-containing protein</fullName>
    </recommendedName>
</protein>
<dbReference type="PANTHER" id="PTHR22803">
    <property type="entry name" value="MANNOSE, PHOSPHOLIPASE, LECTIN RECEPTOR RELATED"/>
    <property type="match status" value="1"/>
</dbReference>
<dbReference type="InterPro" id="IPR016187">
    <property type="entry name" value="CTDL_fold"/>
</dbReference>
<reference evidence="3" key="1">
    <citation type="submission" date="2017-11" db="EMBL/GenBank/DDBJ databases">
        <authorList>
            <person name="Lima N.C."/>
            <person name="Parody-Merino A.M."/>
            <person name="Battley P.F."/>
            <person name="Fidler A.E."/>
            <person name="Prosdocimi F."/>
        </authorList>
    </citation>
    <scope>NUCLEOTIDE SEQUENCE [LARGE SCALE GENOMIC DNA]</scope>
</reference>
<proteinExistence type="predicted"/>
<dbReference type="InterPro" id="IPR050111">
    <property type="entry name" value="C-type_lectin/snaclec_domain"/>
</dbReference>
<evidence type="ECO:0000259" key="1">
    <source>
        <dbReference type="PROSITE" id="PS50041"/>
    </source>
</evidence>
<name>A0A2I0TMC3_LIMLA</name>
<dbReference type="Proteomes" id="UP000233556">
    <property type="component" value="Unassembled WGS sequence"/>
</dbReference>